<dbReference type="Gene3D" id="3.40.50.150">
    <property type="entry name" value="Vaccinia Virus protein VP39"/>
    <property type="match status" value="1"/>
</dbReference>
<evidence type="ECO:0000256" key="2">
    <source>
        <dbReference type="ARBA" id="ARBA00011900"/>
    </source>
</evidence>
<comment type="catalytic activity">
    <reaction evidence="6 7">
        <text>a 2'-deoxyadenosine in DNA + S-adenosyl-L-methionine = an N(6)-methyl-2'-deoxyadenosine in DNA + S-adenosyl-L-homocysteine + H(+)</text>
        <dbReference type="Rhea" id="RHEA:15197"/>
        <dbReference type="Rhea" id="RHEA-COMP:12418"/>
        <dbReference type="Rhea" id="RHEA-COMP:12419"/>
        <dbReference type="ChEBI" id="CHEBI:15378"/>
        <dbReference type="ChEBI" id="CHEBI:57856"/>
        <dbReference type="ChEBI" id="CHEBI:59789"/>
        <dbReference type="ChEBI" id="CHEBI:90615"/>
        <dbReference type="ChEBI" id="CHEBI:90616"/>
        <dbReference type="EC" id="2.1.1.72"/>
    </reaction>
</comment>
<dbReference type="PANTHER" id="PTHR30481:SF3">
    <property type="entry name" value="DNA ADENINE METHYLASE"/>
    <property type="match status" value="1"/>
</dbReference>
<dbReference type="GO" id="GO:0032259">
    <property type="term" value="P:methylation"/>
    <property type="evidence" value="ECO:0007669"/>
    <property type="project" value="UniProtKB-KW"/>
</dbReference>
<dbReference type="GO" id="GO:0043565">
    <property type="term" value="F:sequence-specific DNA binding"/>
    <property type="evidence" value="ECO:0007669"/>
    <property type="project" value="TreeGrafter"/>
</dbReference>
<name>A0A3M8AIA1_9BACL</name>
<dbReference type="PROSITE" id="PS00092">
    <property type="entry name" value="N6_MTASE"/>
    <property type="match status" value="1"/>
</dbReference>
<dbReference type="NCBIfam" id="TIGR00571">
    <property type="entry name" value="dam"/>
    <property type="match status" value="1"/>
</dbReference>
<evidence type="ECO:0000313" key="8">
    <source>
        <dbReference type="EMBL" id="RNB50878.1"/>
    </source>
</evidence>
<gene>
    <name evidence="8" type="ORF">EDM57_22545</name>
</gene>
<reference evidence="8 9" key="1">
    <citation type="submission" date="2018-10" db="EMBL/GenBank/DDBJ databases">
        <title>Phylogenomics of Brevibacillus.</title>
        <authorList>
            <person name="Dunlap C."/>
        </authorList>
    </citation>
    <scope>NUCLEOTIDE SEQUENCE [LARGE SCALE GENOMIC DNA]</scope>
    <source>
        <strain evidence="8 9">DSM 100115</strain>
    </source>
</reference>
<keyword evidence="5 7" id="KW-0949">S-adenosyl-L-methionine</keyword>
<dbReference type="InterPro" id="IPR012327">
    <property type="entry name" value="MeTrfase_D12"/>
</dbReference>
<dbReference type="InterPro" id="IPR029063">
    <property type="entry name" value="SAM-dependent_MTases_sf"/>
</dbReference>
<dbReference type="GO" id="GO:1904047">
    <property type="term" value="F:S-adenosyl-L-methionine binding"/>
    <property type="evidence" value="ECO:0007669"/>
    <property type="project" value="TreeGrafter"/>
</dbReference>
<dbReference type="Proteomes" id="UP000268829">
    <property type="component" value="Unassembled WGS sequence"/>
</dbReference>
<evidence type="ECO:0000313" key="9">
    <source>
        <dbReference type="Proteomes" id="UP000268829"/>
    </source>
</evidence>
<dbReference type="GO" id="GO:0009307">
    <property type="term" value="P:DNA restriction-modification system"/>
    <property type="evidence" value="ECO:0007669"/>
    <property type="project" value="InterPro"/>
</dbReference>
<comment type="caution">
    <text evidence="8">The sequence shown here is derived from an EMBL/GenBank/DDBJ whole genome shotgun (WGS) entry which is preliminary data.</text>
</comment>
<dbReference type="PANTHER" id="PTHR30481">
    <property type="entry name" value="DNA ADENINE METHYLASE"/>
    <property type="match status" value="1"/>
</dbReference>
<dbReference type="InterPro" id="IPR002052">
    <property type="entry name" value="DNA_methylase_N6_adenine_CS"/>
</dbReference>
<proteinExistence type="inferred from homology"/>
<evidence type="ECO:0000256" key="6">
    <source>
        <dbReference type="ARBA" id="ARBA00047942"/>
    </source>
</evidence>
<evidence type="ECO:0000256" key="4">
    <source>
        <dbReference type="ARBA" id="ARBA00022679"/>
    </source>
</evidence>
<dbReference type="Pfam" id="PF02086">
    <property type="entry name" value="MethyltransfD12"/>
    <property type="match status" value="1"/>
</dbReference>
<protein>
    <recommendedName>
        <fullName evidence="2 7">Site-specific DNA-methyltransferase (adenine-specific)</fullName>
        <ecNumber evidence="2 7">2.1.1.72</ecNumber>
    </recommendedName>
</protein>
<dbReference type="EMBL" id="RHHS01000073">
    <property type="protein sequence ID" value="RNB50878.1"/>
    <property type="molecule type" value="Genomic_DNA"/>
</dbReference>
<dbReference type="GO" id="GO:0009007">
    <property type="term" value="F:site-specific DNA-methyltransferase (adenine-specific) activity"/>
    <property type="evidence" value="ECO:0007669"/>
    <property type="project" value="UniProtKB-UniRule"/>
</dbReference>
<dbReference type="Gene3D" id="1.10.1020.10">
    <property type="entry name" value="Adenine-specific Methyltransferase, Domain 2"/>
    <property type="match status" value="1"/>
</dbReference>
<dbReference type="SUPFAM" id="SSF53335">
    <property type="entry name" value="S-adenosyl-L-methionine-dependent methyltransferases"/>
    <property type="match status" value="1"/>
</dbReference>
<dbReference type="InterPro" id="IPR023095">
    <property type="entry name" value="Ade_MeTrfase_dom_2"/>
</dbReference>
<evidence type="ECO:0000256" key="1">
    <source>
        <dbReference type="ARBA" id="ARBA00006594"/>
    </source>
</evidence>
<dbReference type="OrthoDB" id="9805629at2"/>
<comment type="similarity">
    <text evidence="1 7">Belongs to the N(4)/N(6)-methyltransferase family.</text>
</comment>
<evidence type="ECO:0000256" key="7">
    <source>
        <dbReference type="RuleBase" id="RU361257"/>
    </source>
</evidence>
<evidence type="ECO:0000256" key="5">
    <source>
        <dbReference type="ARBA" id="ARBA00022691"/>
    </source>
</evidence>
<keyword evidence="9" id="KW-1185">Reference proteome</keyword>
<accession>A0A3M8AIA1</accession>
<keyword evidence="4 7" id="KW-0808">Transferase</keyword>
<keyword evidence="3 7" id="KW-0489">Methyltransferase</keyword>
<dbReference type="AlphaFoldDB" id="A0A3M8AIA1"/>
<dbReference type="RefSeq" id="WP_122906912.1">
    <property type="nucleotide sequence ID" value="NZ_RHHS01000073.1"/>
</dbReference>
<organism evidence="8 9">
    <name type="scientific">Brevibacillus gelatini</name>
    <dbReference type="NCBI Taxonomy" id="1655277"/>
    <lineage>
        <taxon>Bacteria</taxon>
        <taxon>Bacillati</taxon>
        <taxon>Bacillota</taxon>
        <taxon>Bacilli</taxon>
        <taxon>Bacillales</taxon>
        <taxon>Paenibacillaceae</taxon>
        <taxon>Brevibacillus</taxon>
    </lineage>
</organism>
<dbReference type="GO" id="GO:0006298">
    <property type="term" value="P:mismatch repair"/>
    <property type="evidence" value="ECO:0007669"/>
    <property type="project" value="TreeGrafter"/>
</dbReference>
<sequence>MMSRKVQDKLETKIADVPQLLKWVGNKHRFAEEIVSYMPEKIDTYIEPFLGSGAVLGKLAAEKQNSLFPRYNQAIGGDILPFLIGIFEYVKNDPDTLIRHYETCIKDFNANREQKYLEIRERFNRTFNALDFAVLTRTCYSGVVRFRKSDGYMSTPIGPHKPIPPEAFARRVEIWHQLVKEVTFLHKDFREVMELADEGDLVYCDPPYTHSQSILYGSQTFKIEDLWEAIYACKQRGAKVMLSINGQKKSKSEDIGVKPPDGLFARSIVINCGISMINRLQRVGEEMVNEDVHDRLFLTW</sequence>
<evidence type="ECO:0000256" key="3">
    <source>
        <dbReference type="ARBA" id="ARBA00022603"/>
    </source>
</evidence>
<dbReference type="EC" id="2.1.1.72" evidence="2 7"/>
<dbReference type="PRINTS" id="PR00505">
    <property type="entry name" value="D12N6MTFRASE"/>
</dbReference>